<organism evidence="3">
    <name type="scientific">Micromonospora sp. CCTCC AA 2012012</name>
    <dbReference type="NCBI Taxonomy" id="3111921"/>
    <lineage>
        <taxon>Bacteria</taxon>
        <taxon>Bacillati</taxon>
        <taxon>Actinomycetota</taxon>
        <taxon>Actinomycetes</taxon>
        <taxon>Micromonosporales</taxon>
        <taxon>Micromonosporaceae</taxon>
        <taxon>Micromonospora</taxon>
    </lineage>
</organism>
<name>A0AAU7M7T2_9ACTN</name>
<dbReference type="Pfam" id="PF19747">
    <property type="entry name" value="DUF6234"/>
    <property type="match status" value="1"/>
</dbReference>
<reference evidence="3" key="1">
    <citation type="submission" date="2024-01" db="EMBL/GenBank/DDBJ databases">
        <title>The genome sequence of Micromonospora mangrovi CCTCC AA 2012012.</title>
        <authorList>
            <person name="Gao J."/>
        </authorList>
    </citation>
    <scope>NUCLEOTIDE SEQUENCE</scope>
    <source>
        <strain evidence="3">CCTCC AA 2012012</strain>
    </source>
</reference>
<evidence type="ECO:0000313" key="3">
    <source>
        <dbReference type="EMBL" id="XBP93489.1"/>
    </source>
</evidence>
<keyword evidence="1" id="KW-0472">Membrane</keyword>
<evidence type="ECO:0000259" key="2">
    <source>
        <dbReference type="Pfam" id="PF19747"/>
    </source>
</evidence>
<dbReference type="EMBL" id="CP159342">
    <property type="protein sequence ID" value="XCH74187.1"/>
    <property type="molecule type" value="Genomic_DNA"/>
</dbReference>
<feature type="domain" description="DUF6234" evidence="2">
    <location>
        <begin position="20"/>
        <end position="139"/>
    </location>
</feature>
<keyword evidence="1" id="KW-0812">Transmembrane</keyword>
<proteinExistence type="predicted"/>
<dbReference type="InterPro" id="IPR046201">
    <property type="entry name" value="DUF6234"/>
</dbReference>
<evidence type="ECO:0000256" key="1">
    <source>
        <dbReference type="SAM" id="Phobius"/>
    </source>
</evidence>
<reference evidence="4" key="2">
    <citation type="submission" date="2024-06" db="EMBL/GenBank/DDBJ databases">
        <title>Micromonospora mangrovi CCTCC AA 2012012 genome sequences.</title>
        <authorList>
            <person name="Gao J."/>
        </authorList>
    </citation>
    <scope>NUCLEOTIDE SEQUENCE</scope>
    <source>
        <strain evidence="4">CCTCC AA 2012012</strain>
    </source>
</reference>
<evidence type="ECO:0000313" key="4">
    <source>
        <dbReference type="EMBL" id="XCH74187.1"/>
    </source>
</evidence>
<feature type="transmembrane region" description="Helical" evidence="1">
    <location>
        <begin position="93"/>
        <end position="114"/>
    </location>
</feature>
<sequence>MTTPATTASGRPGGPLVGCLVLLWVGGLLAVAWWVFGIGMHQWAANYSDEPTDVDGLRRQANHALLIGVLVAAGGPAVIAVVAYRLRLVRTAIVFLVLAVVLAIPGLVVAASAYRSLTPAPAPPGPPGHCVELSGGDTRCPGG</sequence>
<dbReference type="AlphaFoldDB" id="A0AAU7M7T2"/>
<feature type="transmembrane region" description="Helical" evidence="1">
    <location>
        <begin position="64"/>
        <end position="86"/>
    </location>
</feature>
<dbReference type="RefSeq" id="WP_350933153.1">
    <property type="nucleotide sequence ID" value="NZ_CP157762.1"/>
</dbReference>
<gene>
    <name evidence="4" type="ORF">ABUL08_28635</name>
    <name evidence="3" type="ORF">VK199_28550</name>
</gene>
<protein>
    <submittedName>
        <fullName evidence="3">DUF6234 family protein</fullName>
    </submittedName>
</protein>
<dbReference type="EMBL" id="CP157762">
    <property type="protein sequence ID" value="XBP93489.1"/>
    <property type="molecule type" value="Genomic_DNA"/>
</dbReference>
<accession>A0AAU7M7T2</accession>
<feature type="transmembrane region" description="Helical" evidence="1">
    <location>
        <begin position="21"/>
        <end position="44"/>
    </location>
</feature>
<keyword evidence="1" id="KW-1133">Transmembrane helix</keyword>